<evidence type="ECO:0008006" key="3">
    <source>
        <dbReference type="Google" id="ProtNLM"/>
    </source>
</evidence>
<evidence type="ECO:0000313" key="1">
    <source>
        <dbReference type="EMBL" id="PVH92009.1"/>
    </source>
</evidence>
<evidence type="ECO:0000313" key="2">
    <source>
        <dbReference type="Proteomes" id="UP000244855"/>
    </source>
</evidence>
<accession>A0A2V1D312</accession>
<protein>
    <recommendedName>
        <fullName evidence="3">Fungal N-terminal domain-containing protein</fullName>
    </recommendedName>
</protein>
<gene>
    <name evidence="1" type="ORF">DM02DRAFT_305454</name>
</gene>
<reference evidence="1 2" key="1">
    <citation type="journal article" date="2018" name="Sci. Rep.">
        <title>Comparative genomics provides insights into the lifestyle and reveals functional heterogeneity of dark septate endophytic fungi.</title>
        <authorList>
            <person name="Knapp D.G."/>
            <person name="Nemeth J.B."/>
            <person name="Barry K."/>
            <person name="Hainaut M."/>
            <person name="Henrissat B."/>
            <person name="Johnson J."/>
            <person name="Kuo A."/>
            <person name="Lim J.H.P."/>
            <person name="Lipzen A."/>
            <person name="Nolan M."/>
            <person name="Ohm R.A."/>
            <person name="Tamas L."/>
            <person name="Grigoriev I.V."/>
            <person name="Spatafora J.W."/>
            <person name="Nagy L.G."/>
            <person name="Kovacs G.M."/>
        </authorList>
    </citation>
    <scope>NUCLEOTIDE SEQUENCE [LARGE SCALE GENOMIC DNA]</scope>
    <source>
        <strain evidence="1 2">DSE2036</strain>
    </source>
</reference>
<name>A0A2V1D312_9PLEO</name>
<proteinExistence type="predicted"/>
<dbReference type="AlphaFoldDB" id="A0A2V1D312"/>
<keyword evidence="2" id="KW-1185">Reference proteome</keyword>
<sequence>MTDPTEPVIASLHAVAQRATSLSVLLYSIEQTTTDGQLREFAAEISMFGTMLQNFQSVLSDFGTKQMAKPALWEDLQGVLQLMQEICDAVESLISSTKGSLGKAAIHLGRNKAKWQHARKRLEVVKSTLILMMSVIRLAGETYGIPKLQQSLESAREDFANLSFVHSISARYQRYLDPDHGLKFVPSESHKLSLDSNE</sequence>
<dbReference type="EMBL" id="KZ805738">
    <property type="protein sequence ID" value="PVH92009.1"/>
    <property type="molecule type" value="Genomic_DNA"/>
</dbReference>
<dbReference type="Proteomes" id="UP000244855">
    <property type="component" value="Unassembled WGS sequence"/>
</dbReference>
<organism evidence="1 2">
    <name type="scientific">Periconia macrospinosa</name>
    <dbReference type="NCBI Taxonomy" id="97972"/>
    <lineage>
        <taxon>Eukaryota</taxon>
        <taxon>Fungi</taxon>
        <taxon>Dikarya</taxon>
        <taxon>Ascomycota</taxon>
        <taxon>Pezizomycotina</taxon>
        <taxon>Dothideomycetes</taxon>
        <taxon>Pleosporomycetidae</taxon>
        <taxon>Pleosporales</taxon>
        <taxon>Massarineae</taxon>
        <taxon>Periconiaceae</taxon>
        <taxon>Periconia</taxon>
    </lineage>
</organism>